<name>A0AAV7TS10_PLEWA</name>
<sequence length="82" mass="9295">MAAHVVLTVLSDSSNAAQILLCKKAARVSKERQYWLGAPPRGLLFVQRAPMTSRQAPRLSLSYQHEKRLLPCSLLYFDDSFF</sequence>
<accession>A0AAV7TS10</accession>
<evidence type="ECO:0000313" key="1">
    <source>
        <dbReference type="EMBL" id="KAJ1179218.1"/>
    </source>
</evidence>
<reference evidence="1" key="1">
    <citation type="journal article" date="2022" name="bioRxiv">
        <title>Sequencing and chromosome-scale assembly of the giantPleurodeles waltlgenome.</title>
        <authorList>
            <person name="Brown T."/>
            <person name="Elewa A."/>
            <person name="Iarovenko S."/>
            <person name="Subramanian E."/>
            <person name="Araus A.J."/>
            <person name="Petzold A."/>
            <person name="Susuki M."/>
            <person name="Suzuki K.-i.T."/>
            <person name="Hayashi T."/>
            <person name="Toyoda A."/>
            <person name="Oliveira C."/>
            <person name="Osipova E."/>
            <person name="Leigh N.D."/>
            <person name="Simon A."/>
            <person name="Yun M.H."/>
        </authorList>
    </citation>
    <scope>NUCLEOTIDE SEQUENCE</scope>
    <source>
        <strain evidence="1">20211129_DDA</strain>
        <tissue evidence="1">Liver</tissue>
    </source>
</reference>
<organism evidence="1 2">
    <name type="scientific">Pleurodeles waltl</name>
    <name type="common">Iberian ribbed newt</name>
    <dbReference type="NCBI Taxonomy" id="8319"/>
    <lineage>
        <taxon>Eukaryota</taxon>
        <taxon>Metazoa</taxon>
        <taxon>Chordata</taxon>
        <taxon>Craniata</taxon>
        <taxon>Vertebrata</taxon>
        <taxon>Euteleostomi</taxon>
        <taxon>Amphibia</taxon>
        <taxon>Batrachia</taxon>
        <taxon>Caudata</taxon>
        <taxon>Salamandroidea</taxon>
        <taxon>Salamandridae</taxon>
        <taxon>Pleurodelinae</taxon>
        <taxon>Pleurodeles</taxon>
    </lineage>
</organism>
<evidence type="ECO:0000313" key="2">
    <source>
        <dbReference type="Proteomes" id="UP001066276"/>
    </source>
</evidence>
<dbReference type="Proteomes" id="UP001066276">
    <property type="component" value="Chromosome 3_2"/>
</dbReference>
<keyword evidence="2" id="KW-1185">Reference proteome</keyword>
<proteinExistence type="predicted"/>
<dbReference type="AlphaFoldDB" id="A0AAV7TS10"/>
<gene>
    <name evidence="1" type="ORF">NDU88_004454</name>
</gene>
<dbReference type="EMBL" id="JANPWB010000006">
    <property type="protein sequence ID" value="KAJ1179218.1"/>
    <property type="molecule type" value="Genomic_DNA"/>
</dbReference>
<comment type="caution">
    <text evidence="1">The sequence shown here is derived from an EMBL/GenBank/DDBJ whole genome shotgun (WGS) entry which is preliminary data.</text>
</comment>
<protein>
    <submittedName>
        <fullName evidence="1">Uncharacterized protein</fullName>
    </submittedName>
</protein>